<sequence>MKNAKTLCLVMIVRNEEKVIERCLNRVKDHIDYWVIVDTGSDDKTPDLIQKTLSDIPGELHHRPWVNFGVNRSESLRFAKGKADYLLLCDADEQIIFSDKFDSSELTEEAYSIGHVGEETYFVPYLLRGDVNWGYVGVTHEFLASDHIFSKKKLHTLSILDLQDGGFKHDKFERDIKLLEQGLIDEPNNSRYKYYLANSYYNVKNYERR</sequence>
<dbReference type="GO" id="GO:0016740">
    <property type="term" value="F:transferase activity"/>
    <property type="evidence" value="ECO:0007669"/>
    <property type="project" value="UniProtKB-KW"/>
</dbReference>
<evidence type="ECO:0000256" key="1">
    <source>
        <dbReference type="ARBA" id="ARBA00038494"/>
    </source>
</evidence>
<gene>
    <name evidence="3" type="ORF">AM305_11205</name>
</gene>
<feature type="domain" description="Glycosyltransferase 2-like" evidence="2">
    <location>
        <begin position="9"/>
        <end position="95"/>
    </location>
</feature>
<dbReference type="Proteomes" id="UP000005532">
    <property type="component" value="Unassembled WGS sequence"/>
</dbReference>
<dbReference type="SUPFAM" id="SSF53448">
    <property type="entry name" value="Nucleotide-diphospho-sugar transferases"/>
    <property type="match status" value="1"/>
</dbReference>
<reference evidence="3 4" key="1">
    <citation type="journal article" date="2010" name="Vet. Microbiol.">
        <title>Production of haemolysins by strains of the Actinobacillus minor/porcitonsillarum complex.</title>
        <authorList>
            <person name="Arya G."/>
            <person name="Niven D.F."/>
        </authorList>
    </citation>
    <scope>NUCLEOTIDE SEQUENCE [LARGE SCALE GENOMIC DNA]</scope>
    <source>
        <strain evidence="3 4">NM305</strain>
    </source>
</reference>
<dbReference type="InterPro" id="IPR029044">
    <property type="entry name" value="Nucleotide-diphossugar_trans"/>
</dbReference>
<comment type="similarity">
    <text evidence="1">Belongs to the glycosyltransferase 2 family. WaaE/KdtX subfamily.</text>
</comment>
<dbReference type="PANTHER" id="PTHR43630:SF2">
    <property type="entry name" value="GLYCOSYLTRANSFERASE"/>
    <property type="match status" value="1"/>
</dbReference>
<evidence type="ECO:0000313" key="3">
    <source>
        <dbReference type="EMBL" id="EER46742.1"/>
    </source>
</evidence>
<dbReference type="PANTHER" id="PTHR43630">
    <property type="entry name" value="POLY-BETA-1,6-N-ACETYL-D-GLUCOSAMINE SYNTHASE"/>
    <property type="match status" value="1"/>
</dbReference>
<evidence type="ECO:0000313" key="4">
    <source>
        <dbReference type="Proteomes" id="UP000005532"/>
    </source>
</evidence>
<accession>C5S2Y7</accession>
<dbReference type="eggNOG" id="COG0463">
    <property type="taxonomic scope" value="Bacteria"/>
</dbReference>
<evidence type="ECO:0000259" key="2">
    <source>
        <dbReference type="Pfam" id="PF00535"/>
    </source>
</evidence>
<dbReference type="Gene3D" id="3.90.550.10">
    <property type="entry name" value="Spore Coat Polysaccharide Biosynthesis Protein SpsA, Chain A"/>
    <property type="match status" value="1"/>
</dbReference>
<dbReference type="AlphaFoldDB" id="C5S2Y7"/>
<comment type="caution">
    <text evidence="3">The sequence shown here is derived from an EMBL/GenBank/DDBJ whole genome shotgun (WGS) entry which is preliminary data.</text>
</comment>
<name>C5S2Y7_9PAST</name>
<dbReference type="InterPro" id="IPR001173">
    <property type="entry name" value="Glyco_trans_2-like"/>
</dbReference>
<proteinExistence type="inferred from homology"/>
<protein>
    <submittedName>
        <fullName evidence="3">Glycosyl transferase family protein</fullName>
    </submittedName>
</protein>
<organism evidence="3 4">
    <name type="scientific">Actinobacillus minor NM305</name>
    <dbReference type="NCBI Taxonomy" id="637911"/>
    <lineage>
        <taxon>Bacteria</taxon>
        <taxon>Pseudomonadati</taxon>
        <taxon>Pseudomonadota</taxon>
        <taxon>Gammaproteobacteria</taxon>
        <taxon>Pasteurellales</taxon>
        <taxon>Pasteurellaceae</taxon>
        <taxon>Actinobacillus</taxon>
    </lineage>
</organism>
<dbReference type="Pfam" id="PF00535">
    <property type="entry name" value="Glycos_transf_2"/>
    <property type="match status" value="1"/>
</dbReference>
<dbReference type="eggNOG" id="COG0457">
    <property type="taxonomic scope" value="Bacteria"/>
</dbReference>
<dbReference type="RefSeq" id="WP_005824598.1">
    <property type="nucleotide sequence ID" value="NZ_ACQL01000101.1"/>
</dbReference>
<dbReference type="EMBL" id="ACQL01000101">
    <property type="protein sequence ID" value="EER46742.1"/>
    <property type="molecule type" value="Genomic_DNA"/>
</dbReference>
<keyword evidence="3" id="KW-0808">Transferase</keyword>